<dbReference type="RefSeq" id="WP_015244683.1">
    <property type="nucleotide sequence ID" value="NC_019892.1"/>
</dbReference>
<keyword evidence="2" id="KW-0560">Oxidoreductase</keyword>
<dbReference type="FunFam" id="3.40.50.720:FF:000084">
    <property type="entry name" value="Short-chain dehydrogenase reductase"/>
    <property type="match status" value="1"/>
</dbReference>
<dbReference type="PRINTS" id="PR00081">
    <property type="entry name" value="GDHRDH"/>
</dbReference>
<dbReference type="EMBL" id="CP003364">
    <property type="protein sequence ID" value="AGA25507.1"/>
    <property type="molecule type" value="Genomic_DNA"/>
</dbReference>
<dbReference type="Pfam" id="PF13561">
    <property type="entry name" value="adh_short_C2"/>
    <property type="match status" value="1"/>
</dbReference>
<dbReference type="PANTHER" id="PTHR42760">
    <property type="entry name" value="SHORT-CHAIN DEHYDROGENASES/REDUCTASES FAMILY MEMBER"/>
    <property type="match status" value="1"/>
</dbReference>
<evidence type="ECO:0000256" key="2">
    <source>
        <dbReference type="ARBA" id="ARBA00023002"/>
    </source>
</evidence>
<dbReference type="HOGENOM" id="CLU_010194_1_1_0"/>
<reference evidence="3 4" key="1">
    <citation type="submission" date="2012-02" db="EMBL/GenBank/DDBJ databases">
        <title>Complete sequence of chromosome of Singulisphaera acidiphila DSM 18658.</title>
        <authorList>
            <consortium name="US DOE Joint Genome Institute (JGI-PGF)"/>
            <person name="Lucas S."/>
            <person name="Copeland A."/>
            <person name="Lapidus A."/>
            <person name="Glavina del Rio T."/>
            <person name="Dalin E."/>
            <person name="Tice H."/>
            <person name="Bruce D."/>
            <person name="Goodwin L."/>
            <person name="Pitluck S."/>
            <person name="Peters L."/>
            <person name="Ovchinnikova G."/>
            <person name="Chertkov O."/>
            <person name="Kyrpides N."/>
            <person name="Mavromatis K."/>
            <person name="Ivanova N."/>
            <person name="Brettin T."/>
            <person name="Detter J.C."/>
            <person name="Han C."/>
            <person name="Larimer F."/>
            <person name="Land M."/>
            <person name="Hauser L."/>
            <person name="Markowitz V."/>
            <person name="Cheng J.-F."/>
            <person name="Hugenholtz P."/>
            <person name="Woyke T."/>
            <person name="Wu D."/>
            <person name="Tindall B."/>
            <person name="Pomrenke H."/>
            <person name="Brambilla E."/>
            <person name="Klenk H.-P."/>
            <person name="Eisen J.A."/>
        </authorList>
    </citation>
    <scope>NUCLEOTIDE SEQUENCE [LARGE SCALE GENOMIC DNA]</scope>
    <source>
        <strain evidence="4">ATCC BAA-1392 / DSM 18658 / VKM B-2454 / MOB10</strain>
    </source>
</reference>
<proteinExistence type="inferred from homology"/>
<sequence length="259" mass="27757">MSVLESFRLDGKRACVTGGSRGLGFAMARGLAEAGADLILVGRDLSSLTEARDKLVATGRQVEILSVDVGSPEPSEAGAQQVLDRWGPVDILINNVGGRRIDVPTESFATADWQRIIDLNLTSAFIWSKLVGGAMLPRGWGRVINVASIAGLVATRGIAGRSYETAKAALLSFTRALAADWATRGVTVNAIAPGAFLTEPNQNWFQERPELRDTFEQMIPMGRFGEPDELAPLAVYLASDASRYMTGATLVIDGGYTLW</sequence>
<dbReference type="GO" id="GO:0016616">
    <property type="term" value="F:oxidoreductase activity, acting on the CH-OH group of donors, NAD or NADP as acceptor"/>
    <property type="evidence" value="ECO:0007669"/>
    <property type="project" value="TreeGrafter"/>
</dbReference>
<dbReference type="SUPFAM" id="SSF51735">
    <property type="entry name" value="NAD(P)-binding Rossmann-fold domains"/>
    <property type="match status" value="1"/>
</dbReference>
<gene>
    <name evidence="3" type="ordered locus">Sinac_1111</name>
</gene>
<dbReference type="Proteomes" id="UP000010798">
    <property type="component" value="Chromosome"/>
</dbReference>
<dbReference type="KEGG" id="saci:Sinac_1111"/>
<dbReference type="PRINTS" id="PR00080">
    <property type="entry name" value="SDRFAMILY"/>
</dbReference>
<evidence type="ECO:0000256" key="1">
    <source>
        <dbReference type="ARBA" id="ARBA00006484"/>
    </source>
</evidence>
<keyword evidence="4" id="KW-1185">Reference proteome</keyword>
<dbReference type="PANTHER" id="PTHR42760:SF115">
    <property type="entry name" value="3-OXOACYL-[ACYL-CARRIER-PROTEIN] REDUCTASE FABG"/>
    <property type="match status" value="1"/>
</dbReference>
<dbReference type="Gene3D" id="3.40.50.720">
    <property type="entry name" value="NAD(P)-binding Rossmann-like Domain"/>
    <property type="match status" value="1"/>
</dbReference>
<accession>L0D8E9</accession>
<protein>
    <recommendedName>
        <fullName evidence="5">Short-chain alcohol dehydrogenase like protein</fullName>
    </recommendedName>
</protein>
<dbReference type="eggNOG" id="COG1028">
    <property type="taxonomic scope" value="Bacteria"/>
</dbReference>
<dbReference type="STRING" id="886293.Sinac_1111"/>
<dbReference type="InterPro" id="IPR036291">
    <property type="entry name" value="NAD(P)-bd_dom_sf"/>
</dbReference>
<comment type="similarity">
    <text evidence="1">Belongs to the short-chain dehydrogenases/reductases (SDR) family.</text>
</comment>
<dbReference type="AlphaFoldDB" id="L0D8E9"/>
<evidence type="ECO:0008006" key="5">
    <source>
        <dbReference type="Google" id="ProtNLM"/>
    </source>
</evidence>
<evidence type="ECO:0000313" key="4">
    <source>
        <dbReference type="Proteomes" id="UP000010798"/>
    </source>
</evidence>
<evidence type="ECO:0000313" key="3">
    <source>
        <dbReference type="EMBL" id="AGA25507.1"/>
    </source>
</evidence>
<dbReference type="OrthoDB" id="9803333at2"/>
<dbReference type="InterPro" id="IPR002347">
    <property type="entry name" value="SDR_fam"/>
</dbReference>
<organism evidence="3 4">
    <name type="scientific">Singulisphaera acidiphila (strain ATCC BAA-1392 / DSM 18658 / VKM B-2454 / MOB10)</name>
    <dbReference type="NCBI Taxonomy" id="886293"/>
    <lineage>
        <taxon>Bacteria</taxon>
        <taxon>Pseudomonadati</taxon>
        <taxon>Planctomycetota</taxon>
        <taxon>Planctomycetia</taxon>
        <taxon>Isosphaerales</taxon>
        <taxon>Isosphaeraceae</taxon>
        <taxon>Singulisphaera</taxon>
    </lineage>
</organism>
<name>L0D8E9_SINAD</name>